<feature type="domain" description="Extensin-like C-terminal" evidence="3">
    <location>
        <begin position="264"/>
        <end position="442"/>
    </location>
</feature>
<reference evidence="4 5" key="1">
    <citation type="submission" date="2020-08" db="EMBL/GenBank/DDBJ databases">
        <title>The Agave Microbiome: Exploring the role of microbial communities in plant adaptations to desert environments.</title>
        <authorList>
            <person name="Partida-Martinez L.P."/>
        </authorList>
    </citation>
    <scope>NUCLEOTIDE SEQUENCE [LARGE SCALE GENOMIC DNA]</scope>
    <source>
        <strain evidence="4 5">AS3.12</strain>
    </source>
</reference>
<evidence type="ECO:0000259" key="3">
    <source>
        <dbReference type="Pfam" id="PF06904"/>
    </source>
</evidence>
<feature type="signal peptide" evidence="2">
    <location>
        <begin position="1"/>
        <end position="15"/>
    </location>
</feature>
<gene>
    <name evidence="4" type="ORF">F4695_000165</name>
</gene>
<feature type="compositionally biased region" description="Low complexity" evidence="1">
    <location>
        <begin position="97"/>
        <end position="109"/>
    </location>
</feature>
<feature type="chain" id="PRO_5030892879" description="Extensin-like C-terminal domain-containing protein" evidence="2">
    <location>
        <begin position="16"/>
        <end position="443"/>
    </location>
</feature>
<dbReference type="EMBL" id="JACHBU010000001">
    <property type="protein sequence ID" value="MBB6506846.1"/>
    <property type="molecule type" value="Genomic_DNA"/>
</dbReference>
<organism evidence="4 5">
    <name type="scientific">Rhizobium soli</name>
    <dbReference type="NCBI Taxonomy" id="424798"/>
    <lineage>
        <taxon>Bacteria</taxon>
        <taxon>Pseudomonadati</taxon>
        <taxon>Pseudomonadota</taxon>
        <taxon>Alphaproteobacteria</taxon>
        <taxon>Hyphomicrobiales</taxon>
        <taxon>Rhizobiaceae</taxon>
        <taxon>Rhizobium/Agrobacterium group</taxon>
        <taxon>Rhizobium</taxon>
    </lineage>
</organism>
<protein>
    <recommendedName>
        <fullName evidence="3">Extensin-like C-terminal domain-containing protein</fullName>
    </recommendedName>
</protein>
<dbReference type="AlphaFoldDB" id="A0A7X0JHQ1"/>
<keyword evidence="5" id="KW-1185">Reference proteome</keyword>
<keyword evidence="2" id="KW-0732">Signal</keyword>
<feature type="region of interest" description="Disordered" evidence="1">
    <location>
        <begin position="187"/>
        <end position="229"/>
    </location>
</feature>
<dbReference type="PROSITE" id="PS51257">
    <property type="entry name" value="PROKAR_LIPOPROTEIN"/>
    <property type="match status" value="1"/>
</dbReference>
<feature type="region of interest" description="Disordered" evidence="1">
    <location>
        <begin position="78"/>
        <end position="170"/>
    </location>
</feature>
<dbReference type="Proteomes" id="UP000585437">
    <property type="component" value="Unassembled WGS sequence"/>
</dbReference>
<comment type="caution">
    <text evidence="4">The sequence shown here is derived from an EMBL/GenBank/DDBJ whole genome shotgun (WGS) entry which is preliminary data.</text>
</comment>
<evidence type="ECO:0000313" key="5">
    <source>
        <dbReference type="Proteomes" id="UP000585437"/>
    </source>
</evidence>
<name>A0A7X0JHQ1_9HYPH</name>
<proteinExistence type="predicted"/>
<sequence>MRKALALLMVSTMLAACSSSDLVPPASIDSGTRVGAIQPVAPLPPDTIAQSPYQRNAGYQAGPSPAASVGMMNAPVASNSPPGDGGHYLRAPQPMQSASLAPPVSSSPLGQGGMPTASPEEGVNMDSELGFDPDESGVTGLAEEQDSDIAEGVGDQPVVDGIGTDNPRALSARRQPISNVEDDRVIVPPKRSGAGARDEMMNDGLAGGSQVWGDRSPVTPPSRAPVRSQQVAMLRPNNPTIQSGPMSEPDKPFLRNVMPQSEVSCRAELRRMGVEFRDQPRISNGPSCGVDYPVKLSGLSGGIDVKPAVTLNCQVTLAFAKWVKSELAPSARLRYLSGIQKIQPMGGYSCRRMNNSRQRYNPMSEHAKGNAIDIGAIVLKNGHDINVRKKGLFSFREGALLKSVRTDSCKYFNTVLGPGSNAEHWNHFHFDLRPRKGGRRYCS</sequence>
<evidence type="ECO:0000256" key="1">
    <source>
        <dbReference type="SAM" id="MobiDB-lite"/>
    </source>
</evidence>
<evidence type="ECO:0000313" key="4">
    <source>
        <dbReference type="EMBL" id="MBB6506846.1"/>
    </source>
</evidence>
<accession>A0A7X0JHQ1</accession>
<dbReference type="InterPro" id="IPR009683">
    <property type="entry name" value="Extensin-like_C"/>
</dbReference>
<dbReference type="Pfam" id="PF06904">
    <property type="entry name" value="Extensin-like_C"/>
    <property type="match status" value="1"/>
</dbReference>
<evidence type="ECO:0000256" key="2">
    <source>
        <dbReference type="SAM" id="SignalP"/>
    </source>
</evidence>